<organism evidence="1 2">
    <name type="scientific">Streptococcus ictaluri 707-05</name>
    <dbReference type="NCBI Taxonomy" id="764299"/>
    <lineage>
        <taxon>Bacteria</taxon>
        <taxon>Bacillati</taxon>
        <taxon>Bacillota</taxon>
        <taxon>Bacilli</taxon>
        <taxon>Lactobacillales</taxon>
        <taxon>Streptococcaceae</taxon>
        <taxon>Streptococcus</taxon>
    </lineage>
</organism>
<sequence length="49" mass="6058">MFFLNTMKYRVFVIKSSLVVKVIKKIYKNCKPYDNYQKDKRKKAYVKDF</sequence>
<proteinExistence type="predicted"/>
<gene>
    <name evidence="1" type="ORF">STRIC_0179</name>
</gene>
<dbReference type="EMBL" id="AEUX02000003">
    <property type="protein sequence ID" value="EHI70541.1"/>
    <property type="molecule type" value="Genomic_DNA"/>
</dbReference>
<keyword evidence="2" id="KW-1185">Reference proteome</keyword>
<evidence type="ECO:0000313" key="2">
    <source>
        <dbReference type="Proteomes" id="UP000003330"/>
    </source>
</evidence>
<dbReference type="AlphaFoldDB" id="G5K0Q3"/>
<accession>G5K0Q3</accession>
<evidence type="ECO:0000313" key="1">
    <source>
        <dbReference type="EMBL" id="EHI70541.1"/>
    </source>
</evidence>
<reference evidence="1 2" key="1">
    <citation type="journal article" date="2014" name="Int. J. Syst. Evol. Microbiol.">
        <title>Phylogenomics and the dynamic genome evolution of the genus Streptococcus.</title>
        <authorList>
            <consortium name="The Broad Institute Genome Sequencing Platform"/>
            <person name="Richards V.P."/>
            <person name="Palmer S.R."/>
            <person name="Pavinski Bitar P.D."/>
            <person name="Qin X."/>
            <person name="Weinstock G.M."/>
            <person name="Highlander S.K."/>
            <person name="Town C.D."/>
            <person name="Burne R.A."/>
            <person name="Stanhope M.J."/>
        </authorList>
    </citation>
    <scope>NUCLEOTIDE SEQUENCE [LARGE SCALE GENOMIC DNA]</scope>
    <source>
        <strain evidence="1 2">707-05</strain>
    </source>
</reference>
<comment type="caution">
    <text evidence="1">The sequence shown here is derived from an EMBL/GenBank/DDBJ whole genome shotgun (WGS) entry which is preliminary data.</text>
</comment>
<dbReference type="STRING" id="764299.STRIC_0179"/>
<dbReference type="Proteomes" id="UP000003330">
    <property type="component" value="Unassembled WGS sequence"/>
</dbReference>
<protein>
    <submittedName>
        <fullName evidence="1">Uncharacterized protein</fullName>
    </submittedName>
</protein>
<name>G5K0Q3_9STRE</name>